<dbReference type="Proteomes" id="UP001530377">
    <property type="component" value="Unassembled WGS sequence"/>
</dbReference>
<protein>
    <submittedName>
        <fullName evidence="1">Uncharacterized protein</fullName>
    </submittedName>
</protein>
<sequence length="251" mass="27617">MILPADAETDANAIASSVNLHYQGPHADVKYLRSLIVEGLKEGLNVNVLRFDCTDEEVRVYVNSAFRGAAKFKGLGSSFVDVFMDANSVSPSLVENCIQRNREIQSATANMPEQNNPEISADEDAVDPNTFNVTTVEARIRQLETEIQAEIARRHTTPVGILSELEFSSGARGVSTAIDSLLHSTNEVATQVPVEEEAALEEEANTKDDDVKRHMTVEKATEKATERAVAEAQRNAFEMRNEATLRQGHRC</sequence>
<dbReference type="AlphaFoldDB" id="A0ABD3R1L9"/>
<organism evidence="1 2">
    <name type="scientific">Cyclostephanos tholiformis</name>
    <dbReference type="NCBI Taxonomy" id="382380"/>
    <lineage>
        <taxon>Eukaryota</taxon>
        <taxon>Sar</taxon>
        <taxon>Stramenopiles</taxon>
        <taxon>Ochrophyta</taxon>
        <taxon>Bacillariophyta</taxon>
        <taxon>Coscinodiscophyceae</taxon>
        <taxon>Thalassiosirophycidae</taxon>
        <taxon>Stephanodiscales</taxon>
        <taxon>Stephanodiscaceae</taxon>
        <taxon>Cyclostephanos</taxon>
    </lineage>
</organism>
<dbReference type="EMBL" id="JALLPB020000894">
    <property type="protein sequence ID" value="KAL3806099.1"/>
    <property type="molecule type" value="Genomic_DNA"/>
</dbReference>
<evidence type="ECO:0000313" key="2">
    <source>
        <dbReference type="Proteomes" id="UP001530377"/>
    </source>
</evidence>
<keyword evidence="2" id="KW-1185">Reference proteome</keyword>
<gene>
    <name evidence="1" type="ORF">ACHAXA_002470</name>
</gene>
<evidence type="ECO:0000313" key="1">
    <source>
        <dbReference type="EMBL" id="KAL3806099.1"/>
    </source>
</evidence>
<reference evidence="1 2" key="1">
    <citation type="submission" date="2024-10" db="EMBL/GenBank/DDBJ databases">
        <title>Updated reference genomes for cyclostephanoid diatoms.</title>
        <authorList>
            <person name="Roberts W.R."/>
            <person name="Alverson A.J."/>
        </authorList>
    </citation>
    <scope>NUCLEOTIDE SEQUENCE [LARGE SCALE GENOMIC DNA]</scope>
    <source>
        <strain evidence="1 2">AJA228-03</strain>
    </source>
</reference>
<proteinExistence type="predicted"/>
<accession>A0ABD3R1L9</accession>
<name>A0ABD3R1L9_9STRA</name>
<comment type="caution">
    <text evidence="1">The sequence shown here is derived from an EMBL/GenBank/DDBJ whole genome shotgun (WGS) entry which is preliminary data.</text>
</comment>